<dbReference type="SUPFAM" id="SSF53098">
    <property type="entry name" value="Ribonuclease H-like"/>
    <property type="match status" value="1"/>
</dbReference>
<evidence type="ECO:0000313" key="1">
    <source>
        <dbReference type="EnsemblPlants" id="AET1Gv21051100.1"/>
    </source>
</evidence>
<accession>A0A453A679</accession>
<reference evidence="1" key="5">
    <citation type="journal article" date="2021" name="G3 (Bethesda)">
        <title>Aegilops tauschii genome assembly Aet v5.0 features greater sequence contiguity and improved annotation.</title>
        <authorList>
            <person name="Wang L."/>
            <person name="Zhu T."/>
            <person name="Rodriguez J.C."/>
            <person name="Deal K.R."/>
            <person name="Dubcovsky J."/>
            <person name="McGuire P.E."/>
            <person name="Lux T."/>
            <person name="Spannagl M."/>
            <person name="Mayer K.F.X."/>
            <person name="Baldrich P."/>
            <person name="Meyers B.C."/>
            <person name="Huo N."/>
            <person name="Gu Y.Q."/>
            <person name="Zhou H."/>
            <person name="Devos K.M."/>
            <person name="Bennetzen J.L."/>
            <person name="Unver T."/>
            <person name="Budak H."/>
            <person name="Gulick P.J."/>
            <person name="Galiba G."/>
            <person name="Kalapos B."/>
            <person name="Nelson D.R."/>
            <person name="Li P."/>
            <person name="You F.M."/>
            <person name="Luo M.C."/>
            <person name="Dvorak J."/>
        </authorList>
    </citation>
    <scope>NUCLEOTIDE SEQUENCE [LARGE SCALE GENOMIC DNA]</scope>
    <source>
        <strain evidence="1">cv. AL8/78</strain>
    </source>
</reference>
<dbReference type="PANTHER" id="PTHR42648:SF28">
    <property type="entry name" value="TRANSPOSON-ENCODED PROTEIN WITH RIBONUCLEASE H-LIKE AND RETROVIRUS ZINC FINGER-LIKE DOMAINS"/>
    <property type="match status" value="1"/>
</dbReference>
<reference evidence="1" key="3">
    <citation type="journal article" date="2017" name="Nature">
        <title>Genome sequence of the progenitor of the wheat D genome Aegilops tauschii.</title>
        <authorList>
            <person name="Luo M.C."/>
            <person name="Gu Y.Q."/>
            <person name="Puiu D."/>
            <person name="Wang H."/>
            <person name="Twardziok S.O."/>
            <person name="Deal K.R."/>
            <person name="Huo N."/>
            <person name="Zhu T."/>
            <person name="Wang L."/>
            <person name="Wang Y."/>
            <person name="McGuire P.E."/>
            <person name="Liu S."/>
            <person name="Long H."/>
            <person name="Ramasamy R.K."/>
            <person name="Rodriguez J.C."/>
            <person name="Van S.L."/>
            <person name="Yuan L."/>
            <person name="Wang Z."/>
            <person name="Xia Z."/>
            <person name="Xiao L."/>
            <person name="Anderson O.D."/>
            <person name="Ouyang S."/>
            <person name="Liang Y."/>
            <person name="Zimin A.V."/>
            <person name="Pertea G."/>
            <person name="Qi P."/>
            <person name="Bennetzen J.L."/>
            <person name="Dai X."/>
            <person name="Dawson M.W."/>
            <person name="Muller H.G."/>
            <person name="Kugler K."/>
            <person name="Rivarola-Duarte L."/>
            <person name="Spannagl M."/>
            <person name="Mayer K.F.X."/>
            <person name="Lu F.H."/>
            <person name="Bevan M.W."/>
            <person name="Leroy P."/>
            <person name="Li P."/>
            <person name="You F.M."/>
            <person name="Sun Q."/>
            <person name="Liu Z."/>
            <person name="Lyons E."/>
            <person name="Wicker T."/>
            <person name="Salzberg S.L."/>
            <person name="Devos K.M."/>
            <person name="Dvorak J."/>
        </authorList>
    </citation>
    <scope>NUCLEOTIDE SEQUENCE [LARGE SCALE GENOMIC DNA]</scope>
    <source>
        <strain evidence="1">cv. AL8/78</strain>
    </source>
</reference>
<protein>
    <recommendedName>
        <fullName evidence="3">Integrase catalytic domain-containing protein</fullName>
    </recommendedName>
</protein>
<dbReference type="AlphaFoldDB" id="A0A453A679"/>
<dbReference type="InterPro" id="IPR036397">
    <property type="entry name" value="RNaseH_sf"/>
</dbReference>
<name>A0A453A679_AEGTS</name>
<dbReference type="InterPro" id="IPR039537">
    <property type="entry name" value="Retrotran_Ty1/copia-like"/>
</dbReference>
<evidence type="ECO:0000313" key="2">
    <source>
        <dbReference type="Proteomes" id="UP000015105"/>
    </source>
</evidence>
<evidence type="ECO:0008006" key="3">
    <source>
        <dbReference type="Google" id="ProtNLM"/>
    </source>
</evidence>
<dbReference type="STRING" id="200361.A0A453A679"/>
<dbReference type="Gene3D" id="3.30.420.10">
    <property type="entry name" value="Ribonuclease H-like superfamily/Ribonuclease H"/>
    <property type="match status" value="1"/>
</dbReference>
<organism evidence="1 2">
    <name type="scientific">Aegilops tauschii subsp. strangulata</name>
    <name type="common">Goatgrass</name>
    <dbReference type="NCBI Taxonomy" id="200361"/>
    <lineage>
        <taxon>Eukaryota</taxon>
        <taxon>Viridiplantae</taxon>
        <taxon>Streptophyta</taxon>
        <taxon>Embryophyta</taxon>
        <taxon>Tracheophyta</taxon>
        <taxon>Spermatophyta</taxon>
        <taxon>Magnoliopsida</taxon>
        <taxon>Liliopsida</taxon>
        <taxon>Poales</taxon>
        <taxon>Poaceae</taxon>
        <taxon>BOP clade</taxon>
        <taxon>Pooideae</taxon>
        <taxon>Triticodae</taxon>
        <taxon>Triticeae</taxon>
        <taxon>Triticinae</taxon>
        <taxon>Aegilops</taxon>
    </lineage>
</organism>
<dbReference type="PANTHER" id="PTHR42648">
    <property type="entry name" value="TRANSPOSASE, PUTATIVE-RELATED"/>
    <property type="match status" value="1"/>
</dbReference>
<dbReference type="Gramene" id="AET1Gv21051100.1">
    <property type="protein sequence ID" value="AET1Gv21051100.1"/>
    <property type="gene ID" value="AET1Gv21051100"/>
</dbReference>
<dbReference type="Proteomes" id="UP000015105">
    <property type="component" value="Chromosome 1D"/>
</dbReference>
<dbReference type="InterPro" id="IPR012337">
    <property type="entry name" value="RNaseH-like_sf"/>
</dbReference>
<dbReference type="EnsemblPlants" id="AET1Gv21051100.1">
    <property type="protein sequence ID" value="AET1Gv21051100.1"/>
    <property type="gene ID" value="AET1Gv21051100"/>
</dbReference>
<proteinExistence type="predicted"/>
<reference evidence="2" key="2">
    <citation type="journal article" date="2017" name="Nat. Plants">
        <title>The Aegilops tauschii genome reveals multiple impacts of transposons.</title>
        <authorList>
            <person name="Zhao G."/>
            <person name="Zou C."/>
            <person name="Li K."/>
            <person name="Wang K."/>
            <person name="Li T."/>
            <person name="Gao L."/>
            <person name="Zhang X."/>
            <person name="Wang H."/>
            <person name="Yang Z."/>
            <person name="Liu X."/>
            <person name="Jiang W."/>
            <person name="Mao L."/>
            <person name="Kong X."/>
            <person name="Jiao Y."/>
            <person name="Jia J."/>
        </authorList>
    </citation>
    <scope>NUCLEOTIDE SEQUENCE [LARGE SCALE GENOMIC DNA]</scope>
    <source>
        <strain evidence="2">cv. AL8/78</strain>
    </source>
</reference>
<keyword evidence="2" id="KW-1185">Reference proteome</keyword>
<reference evidence="2" key="1">
    <citation type="journal article" date="2014" name="Science">
        <title>Ancient hybridizations among the ancestral genomes of bread wheat.</title>
        <authorList>
            <consortium name="International Wheat Genome Sequencing Consortium,"/>
            <person name="Marcussen T."/>
            <person name="Sandve S.R."/>
            <person name="Heier L."/>
            <person name="Spannagl M."/>
            <person name="Pfeifer M."/>
            <person name="Jakobsen K.S."/>
            <person name="Wulff B.B."/>
            <person name="Steuernagel B."/>
            <person name="Mayer K.F."/>
            <person name="Olsen O.A."/>
        </authorList>
    </citation>
    <scope>NUCLEOTIDE SEQUENCE [LARGE SCALE GENOMIC DNA]</scope>
    <source>
        <strain evidence="2">cv. AL8/78</strain>
    </source>
</reference>
<sequence>RHLLSTHGTIFCLTCSHTSQKNGRVERVLRTLNEIVRALLFHAHMPARFWPDALATATLLLNIRPCKP</sequence>
<reference evidence="1" key="4">
    <citation type="submission" date="2019-03" db="UniProtKB">
        <authorList>
            <consortium name="EnsemblPlants"/>
        </authorList>
    </citation>
    <scope>IDENTIFICATION</scope>
</reference>
<dbReference type="GO" id="GO:0003676">
    <property type="term" value="F:nucleic acid binding"/>
    <property type="evidence" value="ECO:0007669"/>
    <property type="project" value="InterPro"/>
</dbReference>